<evidence type="ECO:0000256" key="3">
    <source>
        <dbReference type="ARBA" id="ARBA00022989"/>
    </source>
</evidence>
<dbReference type="GO" id="GO:0016020">
    <property type="term" value="C:membrane"/>
    <property type="evidence" value="ECO:0007669"/>
    <property type="project" value="UniProtKB-SubCell"/>
</dbReference>
<dbReference type="EMBL" id="JAKJXP020000005">
    <property type="protein sequence ID" value="KAK7756687.1"/>
    <property type="molecule type" value="Genomic_DNA"/>
</dbReference>
<feature type="compositionally biased region" description="Basic and acidic residues" evidence="6">
    <location>
        <begin position="372"/>
        <end position="391"/>
    </location>
</feature>
<evidence type="ECO:0000259" key="8">
    <source>
        <dbReference type="Pfam" id="PF20684"/>
    </source>
</evidence>
<proteinExistence type="inferred from homology"/>
<dbReference type="AlphaFoldDB" id="A0AAN9V0C6"/>
<evidence type="ECO:0000256" key="2">
    <source>
        <dbReference type="ARBA" id="ARBA00022692"/>
    </source>
</evidence>
<comment type="caution">
    <text evidence="9">The sequence shown here is derived from an EMBL/GenBank/DDBJ whole genome shotgun (WGS) entry which is preliminary data.</text>
</comment>
<gene>
    <name evidence="9" type="ORF">SLS62_001128</name>
</gene>
<dbReference type="InterPro" id="IPR049326">
    <property type="entry name" value="Rhodopsin_dom_fungi"/>
</dbReference>
<keyword evidence="4 7" id="KW-0472">Membrane</keyword>
<organism evidence="9 10">
    <name type="scientific">Diatrype stigma</name>
    <dbReference type="NCBI Taxonomy" id="117547"/>
    <lineage>
        <taxon>Eukaryota</taxon>
        <taxon>Fungi</taxon>
        <taxon>Dikarya</taxon>
        <taxon>Ascomycota</taxon>
        <taxon>Pezizomycotina</taxon>
        <taxon>Sordariomycetes</taxon>
        <taxon>Xylariomycetidae</taxon>
        <taxon>Xylariales</taxon>
        <taxon>Diatrypaceae</taxon>
        <taxon>Diatrype</taxon>
    </lineage>
</organism>
<evidence type="ECO:0000256" key="1">
    <source>
        <dbReference type="ARBA" id="ARBA00004141"/>
    </source>
</evidence>
<evidence type="ECO:0000313" key="9">
    <source>
        <dbReference type="EMBL" id="KAK7756687.1"/>
    </source>
</evidence>
<keyword evidence="10" id="KW-1185">Reference proteome</keyword>
<feature type="transmembrane region" description="Helical" evidence="7">
    <location>
        <begin position="147"/>
        <end position="172"/>
    </location>
</feature>
<evidence type="ECO:0000256" key="5">
    <source>
        <dbReference type="ARBA" id="ARBA00038359"/>
    </source>
</evidence>
<evidence type="ECO:0000256" key="7">
    <source>
        <dbReference type="SAM" id="Phobius"/>
    </source>
</evidence>
<comment type="subcellular location">
    <subcellularLocation>
        <location evidence="1">Membrane</location>
        <topology evidence="1">Multi-pass membrane protein</topology>
    </subcellularLocation>
</comment>
<protein>
    <recommendedName>
        <fullName evidence="8">Rhodopsin domain-containing protein</fullName>
    </recommendedName>
</protein>
<sequence>MASMQDLLNGPLLPAPEGFTSQLDNPPNDNGLALAVLIICVIIPTISVIIRISQKMIVPRKIQIEEVLTIASYGCFVGASYACFALMDVPGYFVRGYDTRMSAMPVISYRILLMGIFYAVDMPLVKTAILLDLTRMFVPHGTKTKSLFWWGAMAIIFVQITAGAAFIILLIVRCTPFEATYNSFIVGKCYFELTPLQLGSGAIQVISDCAMFLLPQPVIWKLKMTWQKSGCVSAAVRLATTVAYINSTDPIYDMAPLVFWIAAEQSCAFFIICVPCLPKLFKETGLMPIIKKIFALPTTGGRSNSNVDYYGGKSNASGRGANATSSAKDYYKLDEDGVPLRDISRSSTEQLHSAPKRPKNGITRITHVTISQDRRSDGDSYDAGKKEAWAR</sequence>
<dbReference type="Proteomes" id="UP001320420">
    <property type="component" value="Unassembled WGS sequence"/>
</dbReference>
<keyword evidence="2 7" id="KW-0812">Transmembrane</keyword>
<evidence type="ECO:0000256" key="4">
    <source>
        <dbReference type="ARBA" id="ARBA00023136"/>
    </source>
</evidence>
<feature type="domain" description="Rhodopsin" evidence="8">
    <location>
        <begin position="50"/>
        <end position="282"/>
    </location>
</feature>
<feature type="region of interest" description="Disordered" evidence="6">
    <location>
        <begin position="342"/>
        <end position="391"/>
    </location>
</feature>
<dbReference type="InterPro" id="IPR052337">
    <property type="entry name" value="SAT4-like"/>
</dbReference>
<feature type="transmembrane region" description="Helical" evidence="7">
    <location>
        <begin position="64"/>
        <end position="87"/>
    </location>
</feature>
<dbReference type="PANTHER" id="PTHR33048">
    <property type="entry name" value="PTH11-LIKE INTEGRAL MEMBRANE PROTEIN (AFU_ORTHOLOGUE AFUA_5G11245)"/>
    <property type="match status" value="1"/>
</dbReference>
<feature type="transmembrane region" description="Helical" evidence="7">
    <location>
        <begin position="107"/>
        <end position="126"/>
    </location>
</feature>
<dbReference type="Pfam" id="PF20684">
    <property type="entry name" value="Fung_rhodopsin"/>
    <property type="match status" value="1"/>
</dbReference>
<evidence type="ECO:0000313" key="10">
    <source>
        <dbReference type="Proteomes" id="UP001320420"/>
    </source>
</evidence>
<dbReference type="PANTHER" id="PTHR33048:SF47">
    <property type="entry name" value="INTEGRAL MEMBRANE PROTEIN-RELATED"/>
    <property type="match status" value="1"/>
</dbReference>
<feature type="transmembrane region" description="Helical" evidence="7">
    <location>
        <begin position="32"/>
        <end position="52"/>
    </location>
</feature>
<comment type="similarity">
    <text evidence="5">Belongs to the SAT4 family.</text>
</comment>
<keyword evidence="3 7" id="KW-1133">Transmembrane helix</keyword>
<name>A0AAN9V0C6_9PEZI</name>
<evidence type="ECO:0000256" key="6">
    <source>
        <dbReference type="SAM" id="MobiDB-lite"/>
    </source>
</evidence>
<reference evidence="9 10" key="1">
    <citation type="submission" date="2024-02" db="EMBL/GenBank/DDBJ databases">
        <title>De novo assembly and annotation of 12 fungi associated with fruit tree decline syndrome in Ontario, Canada.</title>
        <authorList>
            <person name="Sulman M."/>
            <person name="Ellouze W."/>
            <person name="Ilyukhin E."/>
        </authorList>
    </citation>
    <scope>NUCLEOTIDE SEQUENCE [LARGE SCALE GENOMIC DNA]</scope>
    <source>
        <strain evidence="9 10">M11/M66-122</strain>
    </source>
</reference>
<accession>A0AAN9V0C6</accession>